<gene>
    <name evidence="6 7" type="primary">LOC105176508</name>
</gene>
<evidence type="ECO:0000256" key="2">
    <source>
        <dbReference type="PROSITE-ProRule" id="PRU00176"/>
    </source>
</evidence>
<accession>A0A6I9UGJ6</accession>
<sequence length="475" mass="50648">MELTKARRNICLSPGSNQGPLVCETSVITNYTTQTLLFLIIIKHKEVGRIQILILLSSLNRPSSASAASSAVAMAKTKLKRRKLVKKSAADTTPKIEKKLKKQKKKTKLSKSGSDSDSDPNTKIQTLLEPFSKDQLITLVSDLSLSHASLFSLLKSAADRDISHRKIFVHGLAWDSTRQSIESVFGAYGEIEELNVVNDRNTGKCKGYAFITFKTRKSAKKLLKNPRVRVANRITSCQLASEGPAAPGAGGIVSQQHFSSSDYPQRKIYVSNVPVNASAEKLRGFFEKFGEIENGPKGLDPTTGKFKGYAIFVFKTVEGARSVLEEPYKMFEGNQLHCQKAAEGKNKVAGGSASITTALQPVQPQMLAAVAAAQQVQNMALLGQQTGMVNPLYGGGMIANTNLGALMGGYYGMMGGQIPGLGLSAYGVSGASDGGTSGAMLQGLQYMYPSGQNGQSSSSLAKASGTSGRGYSPSL</sequence>
<proteinExistence type="predicted"/>
<feature type="compositionally biased region" description="Basic residues" evidence="3">
    <location>
        <begin position="98"/>
        <end position="109"/>
    </location>
</feature>
<dbReference type="GO" id="GO:0003723">
    <property type="term" value="F:RNA binding"/>
    <property type="evidence" value="ECO:0007669"/>
    <property type="project" value="UniProtKB-UniRule"/>
</dbReference>
<dbReference type="RefSeq" id="XP_011097631.1">
    <property type="nucleotide sequence ID" value="XM_011099329.2"/>
</dbReference>
<dbReference type="InterPro" id="IPR012677">
    <property type="entry name" value="Nucleotide-bd_a/b_plait_sf"/>
</dbReference>
<evidence type="ECO:0000313" key="5">
    <source>
        <dbReference type="Proteomes" id="UP000504604"/>
    </source>
</evidence>
<dbReference type="Gene3D" id="3.30.70.330">
    <property type="match status" value="2"/>
</dbReference>
<dbReference type="RefSeq" id="XP_020554360.1">
    <property type="nucleotide sequence ID" value="XM_020698701.1"/>
</dbReference>
<keyword evidence="1 2" id="KW-0694">RNA-binding</keyword>
<reference evidence="6 7" key="1">
    <citation type="submission" date="2025-04" db="UniProtKB">
        <authorList>
            <consortium name="RefSeq"/>
        </authorList>
    </citation>
    <scope>IDENTIFICATION</scope>
</reference>
<dbReference type="InterPro" id="IPR000504">
    <property type="entry name" value="RRM_dom"/>
</dbReference>
<feature type="region of interest" description="Disordered" evidence="3">
    <location>
        <begin position="84"/>
        <end position="122"/>
    </location>
</feature>
<name>A0A6I9UGJ6_SESIN</name>
<dbReference type="GO" id="GO:0005634">
    <property type="term" value="C:nucleus"/>
    <property type="evidence" value="ECO:0007669"/>
    <property type="project" value="TreeGrafter"/>
</dbReference>
<evidence type="ECO:0000313" key="7">
    <source>
        <dbReference type="RefSeq" id="XP_020554360.1"/>
    </source>
</evidence>
<feature type="region of interest" description="Disordered" evidence="3">
    <location>
        <begin position="452"/>
        <end position="475"/>
    </location>
</feature>
<dbReference type="PANTHER" id="PTHR48024">
    <property type="entry name" value="GEO13361P1-RELATED"/>
    <property type="match status" value="1"/>
</dbReference>
<dbReference type="OrthoDB" id="1875751at2759"/>
<dbReference type="Pfam" id="PF00076">
    <property type="entry name" value="RRM_1"/>
    <property type="match status" value="2"/>
</dbReference>
<organism evidence="5 6">
    <name type="scientific">Sesamum indicum</name>
    <name type="common">Oriental sesame</name>
    <name type="synonym">Sesamum orientale</name>
    <dbReference type="NCBI Taxonomy" id="4182"/>
    <lineage>
        <taxon>Eukaryota</taxon>
        <taxon>Viridiplantae</taxon>
        <taxon>Streptophyta</taxon>
        <taxon>Embryophyta</taxon>
        <taxon>Tracheophyta</taxon>
        <taxon>Spermatophyta</taxon>
        <taxon>Magnoliopsida</taxon>
        <taxon>eudicotyledons</taxon>
        <taxon>Gunneridae</taxon>
        <taxon>Pentapetalae</taxon>
        <taxon>asterids</taxon>
        <taxon>lamiids</taxon>
        <taxon>Lamiales</taxon>
        <taxon>Pedaliaceae</taxon>
        <taxon>Sesamum</taxon>
    </lineage>
</organism>
<dbReference type="PANTHER" id="PTHR48024:SF9">
    <property type="entry name" value="UBP1-ASSOCIATED PROTEINS 1A-RELATED"/>
    <property type="match status" value="1"/>
</dbReference>
<evidence type="ECO:0000256" key="1">
    <source>
        <dbReference type="ARBA" id="ARBA00022884"/>
    </source>
</evidence>
<dbReference type="InterPro" id="IPR035979">
    <property type="entry name" value="RBD_domain_sf"/>
</dbReference>
<feature type="compositionally biased region" description="Low complexity" evidence="3">
    <location>
        <begin position="456"/>
        <end position="466"/>
    </location>
</feature>
<dbReference type="PROSITE" id="PS50102">
    <property type="entry name" value="RRM"/>
    <property type="match status" value="2"/>
</dbReference>
<dbReference type="Proteomes" id="UP000504604">
    <property type="component" value="Linkage group LG13"/>
</dbReference>
<dbReference type="AlphaFoldDB" id="A0A6I9UGJ6"/>
<evidence type="ECO:0000259" key="4">
    <source>
        <dbReference type="PROSITE" id="PS50102"/>
    </source>
</evidence>
<protein>
    <submittedName>
        <fullName evidence="6 7">UBP1-associated protein 2A-like</fullName>
    </submittedName>
</protein>
<keyword evidence="5" id="KW-1185">Reference proteome</keyword>
<dbReference type="KEGG" id="sind:105176508"/>
<dbReference type="InterPro" id="IPR050886">
    <property type="entry name" value="RNA-binding_reg"/>
</dbReference>
<dbReference type="SMART" id="SM00360">
    <property type="entry name" value="RRM"/>
    <property type="match status" value="2"/>
</dbReference>
<feature type="domain" description="RRM" evidence="4">
    <location>
        <begin position="165"/>
        <end position="233"/>
    </location>
</feature>
<evidence type="ECO:0000313" key="6">
    <source>
        <dbReference type="RefSeq" id="XP_011097631.1"/>
    </source>
</evidence>
<dbReference type="SUPFAM" id="SSF54928">
    <property type="entry name" value="RNA-binding domain, RBD"/>
    <property type="match status" value="2"/>
</dbReference>
<dbReference type="GeneID" id="105176508"/>
<feature type="domain" description="RRM" evidence="4">
    <location>
        <begin position="266"/>
        <end position="343"/>
    </location>
</feature>
<evidence type="ECO:0000256" key="3">
    <source>
        <dbReference type="SAM" id="MobiDB-lite"/>
    </source>
</evidence>